<reference evidence="2" key="1">
    <citation type="journal article" date="2014" name="Front. Microbiol.">
        <title>High frequency of phylogenetically diverse reductive dehalogenase-homologous genes in deep subseafloor sedimentary metagenomes.</title>
        <authorList>
            <person name="Kawai M."/>
            <person name="Futagami T."/>
            <person name="Toyoda A."/>
            <person name="Takaki Y."/>
            <person name="Nishi S."/>
            <person name="Hori S."/>
            <person name="Arai W."/>
            <person name="Tsubouchi T."/>
            <person name="Morono Y."/>
            <person name="Uchiyama I."/>
            <person name="Ito T."/>
            <person name="Fujiyama A."/>
            <person name="Inagaki F."/>
            <person name="Takami H."/>
        </authorList>
    </citation>
    <scope>NUCLEOTIDE SEQUENCE</scope>
    <source>
        <strain evidence="2">Expedition CK06-06</strain>
    </source>
</reference>
<accession>X0YT56</accession>
<name>X0YT56_9ZZZZ</name>
<dbReference type="Pfam" id="PF03159">
    <property type="entry name" value="XRN_N"/>
    <property type="match status" value="1"/>
</dbReference>
<protein>
    <recommendedName>
        <fullName evidence="1">Xrn1 N-terminal domain-containing protein</fullName>
    </recommendedName>
</protein>
<dbReference type="InterPro" id="IPR027073">
    <property type="entry name" value="5_3_exoribonuclease"/>
</dbReference>
<dbReference type="PANTHER" id="PTHR12341:SF41">
    <property type="entry name" value="5'-3' EXORIBONUCLEASE 2"/>
    <property type="match status" value="1"/>
</dbReference>
<comment type="caution">
    <text evidence="2">The sequence shown here is derived from an EMBL/GenBank/DDBJ whole genome shotgun (WGS) entry which is preliminary data.</text>
</comment>
<sequence>MFHRCQFSRLSQQRTRRYKSGQDYDENAVFNSVVITPGTNFMIELDAFLKKWLDINKLNIPPNTIYSSHMVPGEGEHKIMDFIRQDLLF</sequence>
<gene>
    <name evidence="2" type="ORF">S01H4_17189</name>
</gene>
<dbReference type="GO" id="GO:0005634">
    <property type="term" value="C:nucleus"/>
    <property type="evidence" value="ECO:0007669"/>
    <property type="project" value="TreeGrafter"/>
</dbReference>
<evidence type="ECO:0000259" key="1">
    <source>
        <dbReference type="Pfam" id="PF03159"/>
    </source>
</evidence>
<organism evidence="2">
    <name type="scientific">marine sediment metagenome</name>
    <dbReference type="NCBI Taxonomy" id="412755"/>
    <lineage>
        <taxon>unclassified sequences</taxon>
        <taxon>metagenomes</taxon>
        <taxon>ecological metagenomes</taxon>
    </lineage>
</organism>
<dbReference type="Gene3D" id="3.40.50.12390">
    <property type="match status" value="1"/>
</dbReference>
<dbReference type="GO" id="GO:0003723">
    <property type="term" value="F:RNA binding"/>
    <property type="evidence" value="ECO:0007669"/>
    <property type="project" value="TreeGrafter"/>
</dbReference>
<dbReference type="EMBL" id="BART01007562">
    <property type="protein sequence ID" value="GAG59729.1"/>
    <property type="molecule type" value="Genomic_DNA"/>
</dbReference>
<feature type="domain" description="Xrn1 N-terminal" evidence="1">
    <location>
        <begin position="16"/>
        <end position="86"/>
    </location>
</feature>
<evidence type="ECO:0000313" key="2">
    <source>
        <dbReference type="EMBL" id="GAG59729.1"/>
    </source>
</evidence>
<proteinExistence type="predicted"/>
<dbReference type="GO" id="GO:0004534">
    <property type="term" value="F:5'-3' RNA exonuclease activity"/>
    <property type="evidence" value="ECO:0007669"/>
    <property type="project" value="TreeGrafter"/>
</dbReference>
<dbReference type="PANTHER" id="PTHR12341">
    <property type="entry name" value="5'-&gt;3' EXORIBONUCLEASE"/>
    <property type="match status" value="1"/>
</dbReference>
<feature type="non-terminal residue" evidence="2">
    <location>
        <position position="89"/>
    </location>
</feature>
<dbReference type="GO" id="GO:0000956">
    <property type="term" value="P:nuclear-transcribed mRNA catabolic process"/>
    <property type="evidence" value="ECO:0007669"/>
    <property type="project" value="TreeGrafter"/>
</dbReference>
<dbReference type="InterPro" id="IPR004859">
    <property type="entry name" value="Xrn1_N"/>
</dbReference>
<dbReference type="AlphaFoldDB" id="X0YT56"/>